<keyword evidence="2" id="KW-1185">Reference proteome</keyword>
<protein>
    <submittedName>
        <fullName evidence="1">Uncharacterized protein</fullName>
    </submittedName>
</protein>
<dbReference type="OrthoDB" id="919410at2"/>
<reference evidence="1 2" key="1">
    <citation type="submission" date="2019-07" db="EMBL/GenBank/DDBJ databases">
        <title>Whole genome shotgun sequence of Segetibacter aerophilus NBRC 106135.</title>
        <authorList>
            <person name="Hosoyama A."/>
            <person name="Uohara A."/>
            <person name="Ohji S."/>
            <person name="Ichikawa N."/>
        </authorList>
    </citation>
    <scope>NUCLEOTIDE SEQUENCE [LARGE SCALE GENOMIC DNA]</scope>
    <source>
        <strain evidence="1 2">NBRC 106135</strain>
    </source>
</reference>
<evidence type="ECO:0000313" key="1">
    <source>
        <dbReference type="EMBL" id="GEO08760.1"/>
    </source>
</evidence>
<accession>A0A512B9W7</accession>
<name>A0A512B9W7_9BACT</name>
<comment type="caution">
    <text evidence="1">The sequence shown here is derived from an EMBL/GenBank/DDBJ whole genome shotgun (WGS) entry which is preliminary data.</text>
</comment>
<organism evidence="1 2">
    <name type="scientific">Segetibacter aerophilus</name>
    <dbReference type="NCBI Taxonomy" id="670293"/>
    <lineage>
        <taxon>Bacteria</taxon>
        <taxon>Pseudomonadati</taxon>
        <taxon>Bacteroidota</taxon>
        <taxon>Chitinophagia</taxon>
        <taxon>Chitinophagales</taxon>
        <taxon>Chitinophagaceae</taxon>
        <taxon>Segetibacter</taxon>
    </lineage>
</organism>
<gene>
    <name evidence="1" type="ORF">SAE01_12560</name>
</gene>
<proteinExistence type="predicted"/>
<dbReference type="EMBL" id="BJYT01000004">
    <property type="protein sequence ID" value="GEO08760.1"/>
    <property type="molecule type" value="Genomic_DNA"/>
</dbReference>
<sequence>MPTILSPEELKARFSGTKKSVAWNDSVLLYHKLKVHAEGEMPIHLIKAARPNESEAVRTYRQSIYEAETQNPIQRVISVLEKIRRSPDWMIRFRDDIPAMITKEETLESYIDGKYPVYKTLENWLFEEALKAIALDANGVCIVMPQDLNVNGMEYIKPVAMIFNAPQIVDFVTDDYVIVRSDEYSSKLSTDVQQTRAQAIAGFTGNPFLDASSSNRVDLPYSTSAMVFYVVDNYSYQKWEEVDGGMYMLTQQYVHGLNSLPAFQLPGKFHKRMGSSVIKTTPLNPMVPHLNKAARESNDLDIGVVKHLHPQKWRINNIQCGECSGTGKTLVSGSTTQCKACKGEGVSNGSSPVDEIIIKPAAIGEQNIPVPAMGYVEMNVEIIKIQNERIEEHLYKALAAVNMDHLSSTPLNISGKGKELDRDEMNSVISWFAESLVFVADHVCKWVNELRYKGVVADEVKRNDMRPIIPVPEKFDIINTTFLITEYSTAKTAGLSSTILAELEKEIAQKKFYSNDEVSGFVQTVMDCNPLLGLSIEEKSLLSGSGLVTKEDAIMSVYITDFVNRALEEDKNFLDKSKVDKRKILLQYATEKAALLNTAATMAQDIFEGGAPAKKEPADKEEGVAA</sequence>
<dbReference type="AlphaFoldDB" id="A0A512B9W7"/>
<evidence type="ECO:0000313" key="2">
    <source>
        <dbReference type="Proteomes" id="UP000321513"/>
    </source>
</evidence>
<dbReference type="RefSeq" id="WP_147202826.1">
    <property type="nucleotide sequence ID" value="NZ_BJYT01000004.1"/>
</dbReference>
<dbReference type="Proteomes" id="UP000321513">
    <property type="component" value="Unassembled WGS sequence"/>
</dbReference>